<protein>
    <submittedName>
        <fullName evidence="3">NAD-dependent epimerase/dehydratase family protein</fullName>
    </submittedName>
</protein>
<keyword evidence="4" id="KW-1185">Reference proteome</keyword>
<dbReference type="KEGG" id="cheb:HH215_13260"/>
<proteinExistence type="inferred from homology"/>
<accession>A0A7Z2VIX9</accession>
<evidence type="ECO:0000259" key="2">
    <source>
        <dbReference type="Pfam" id="PF01370"/>
    </source>
</evidence>
<reference evidence="3 4" key="1">
    <citation type="submission" date="2020-04" db="EMBL/GenBank/DDBJ databases">
        <title>Genome sequencing of novel species.</title>
        <authorList>
            <person name="Heo J."/>
            <person name="Kim S.-J."/>
            <person name="Kim J.-S."/>
            <person name="Hong S.-B."/>
            <person name="Kwon S.-W."/>
        </authorList>
    </citation>
    <scope>NUCLEOTIDE SEQUENCE [LARGE SCALE GENOMIC DNA]</scope>
    <source>
        <strain evidence="3 4">MFER-1</strain>
    </source>
</reference>
<gene>
    <name evidence="3" type="ORF">HH215_13260</name>
</gene>
<dbReference type="InterPro" id="IPR001509">
    <property type="entry name" value="Epimerase_deHydtase"/>
</dbReference>
<evidence type="ECO:0000313" key="4">
    <source>
        <dbReference type="Proteomes" id="UP000502248"/>
    </source>
</evidence>
<evidence type="ECO:0000256" key="1">
    <source>
        <dbReference type="ARBA" id="ARBA00007637"/>
    </source>
</evidence>
<comment type="similarity">
    <text evidence="1">Belongs to the NAD(P)-dependent epimerase/dehydratase family.</text>
</comment>
<dbReference type="Gene3D" id="3.90.25.10">
    <property type="entry name" value="UDP-galactose 4-epimerase, domain 1"/>
    <property type="match status" value="1"/>
</dbReference>
<dbReference type="Gene3D" id="3.40.50.720">
    <property type="entry name" value="NAD(P)-binding Rossmann-like Domain"/>
    <property type="match status" value="1"/>
</dbReference>
<dbReference type="InterPro" id="IPR036291">
    <property type="entry name" value="NAD(P)-bd_dom_sf"/>
</dbReference>
<dbReference type="RefSeq" id="WP_169280343.1">
    <property type="nucleotide sequence ID" value="NZ_CP051680.1"/>
</dbReference>
<dbReference type="PANTHER" id="PTHR43000">
    <property type="entry name" value="DTDP-D-GLUCOSE 4,6-DEHYDRATASE-RELATED"/>
    <property type="match status" value="1"/>
</dbReference>
<sequence length="304" mass="32304">MRVIVTGGAGFIGSRLVHALVGEGHETIAIDNLSMGDAGRLPAGVKLYKLQVEAPETTEWISRLRPGAVFHLAAQVGMGSSLQAPSEDGLSNVIGTLRVLEGCRQAGSKLVFSSTSGVYGESKGKRLLKETSPKLPFAPYGLSKWTAEEYIRKSGDWWGGSYTILRYANVYGPGQTARGEGGVVACFMARIRDGLPLVIHGDGEQSRDFVHVDDIVKANLAALERGDGEVCNIGTGVATSVNRLADCCERLSGSGSLGRIYEPSRNGDVRCSRLSSARAESILGWKPSIPLELGLSRLLGGMNL</sequence>
<dbReference type="Pfam" id="PF01370">
    <property type="entry name" value="Epimerase"/>
    <property type="match status" value="1"/>
</dbReference>
<dbReference type="EMBL" id="CP051680">
    <property type="protein sequence ID" value="QJD84058.1"/>
    <property type="molecule type" value="Genomic_DNA"/>
</dbReference>
<dbReference type="Proteomes" id="UP000502248">
    <property type="component" value="Chromosome"/>
</dbReference>
<dbReference type="SUPFAM" id="SSF51735">
    <property type="entry name" value="NAD(P)-binding Rossmann-fold domains"/>
    <property type="match status" value="1"/>
</dbReference>
<evidence type="ECO:0000313" key="3">
    <source>
        <dbReference type="EMBL" id="QJD84058.1"/>
    </source>
</evidence>
<name>A0A7Z2VIX9_9BACL</name>
<organism evidence="3 4">
    <name type="scientific">Cohnella herbarum</name>
    <dbReference type="NCBI Taxonomy" id="2728023"/>
    <lineage>
        <taxon>Bacteria</taxon>
        <taxon>Bacillati</taxon>
        <taxon>Bacillota</taxon>
        <taxon>Bacilli</taxon>
        <taxon>Bacillales</taxon>
        <taxon>Paenibacillaceae</taxon>
        <taxon>Cohnella</taxon>
    </lineage>
</organism>
<feature type="domain" description="NAD-dependent epimerase/dehydratase" evidence="2">
    <location>
        <begin position="3"/>
        <end position="234"/>
    </location>
</feature>
<dbReference type="AlphaFoldDB" id="A0A7Z2VIX9"/>